<dbReference type="EMBL" id="JAGGKG010000018">
    <property type="protein sequence ID" value="MBP1906821.1"/>
    <property type="molecule type" value="Genomic_DNA"/>
</dbReference>
<evidence type="ECO:0000313" key="2">
    <source>
        <dbReference type="Proteomes" id="UP001519272"/>
    </source>
</evidence>
<accession>A0ABS4FW56</accession>
<dbReference type="RefSeq" id="WP_210090410.1">
    <property type="nucleotide sequence ID" value="NZ_JAGGKG010000018.1"/>
</dbReference>
<name>A0ABS4FW56_9BACL</name>
<proteinExistence type="predicted"/>
<reference evidence="1 2" key="1">
    <citation type="submission" date="2021-03" db="EMBL/GenBank/DDBJ databases">
        <title>Genomic Encyclopedia of Type Strains, Phase IV (KMG-IV): sequencing the most valuable type-strain genomes for metagenomic binning, comparative biology and taxonomic classification.</title>
        <authorList>
            <person name="Goeker M."/>
        </authorList>
    </citation>
    <scope>NUCLEOTIDE SEQUENCE [LARGE SCALE GENOMIC DNA]</scope>
    <source>
        <strain evidence="1 2">DSM 14349</strain>
    </source>
</reference>
<evidence type="ECO:0000313" key="1">
    <source>
        <dbReference type="EMBL" id="MBP1906821.1"/>
    </source>
</evidence>
<keyword evidence="2" id="KW-1185">Reference proteome</keyword>
<organism evidence="1 2">
    <name type="scientific">Paenibacillus turicensis</name>
    <dbReference type="NCBI Taxonomy" id="160487"/>
    <lineage>
        <taxon>Bacteria</taxon>
        <taxon>Bacillati</taxon>
        <taxon>Bacillota</taxon>
        <taxon>Bacilli</taxon>
        <taxon>Bacillales</taxon>
        <taxon>Paenibacillaceae</taxon>
        <taxon>Paenibacillus</taxon>
    </lineage>
</organism>
<protein>
    <submittedName>
        <fullName evidence="1">Uncharacterized protein</fullName>
    </submittedName>
</protein>
<sequence>MFSEDVIEMKKELDAIKKKVAASHEIYRLMNDCLENIRVGSTDENARKKAEETLKQVLEIMKMNL</sequence>
<dbReference type="Proteomes" id="UP001519272">
    <property type="component" value="Unassembled WGS sequence"/>
</dbReference>
<gene>
    <name evidence="1" type="ORF">J2Z32_003485</name>
</gene>
<comment type="caution">
    <text evidence="1">The sequence shown here is derived from an EMBL/GenBank/DDBJ whole genome shotgun (WGS) entry which is preliminary data.</text>
</comment>